<keyword evidence="6" id="KW-0175">Coiled coil</keyword>
<evidence type="ECO:0000256" key="5">
    <source>
        <dbReference type="ARBA" id="ARBA00023136"/>
    </source>
</evidence>
<keyword evidence="4 8" id="KW-1133">Transmembrane helix</keyword>
<dbReference type="InterPro" id="IPR051584">
    <property type="entry name" value="GPCR-associated_LMBR1"/>
</dbReference>
<dbReference type="OrthoDB" id="203099at2759"/>
<dbReference type="EMBL" id="JAFJYH010000077">
    <property type="protein sequence ID" value="KAG4420771.1"/>
    <property type="molecule type" value="Genomic_DNA"/>
</dbReference>
<dbReference type="Pfam" id="PF04791">
    <property type="entry name" value="LMBR1"/>
    <property type="match status" value="1"/>
</dbReference>
<gene>
    <name evidence="9" type="ORF">IFR04_006051</name>
</gene>
<accession>A0A8H7TKW1</accession>
<evidence type="ECO:0000313" key="9">
    <source>
        <dbReference type="EMBL" id="KAG4420771.1"/>
    </source>
</evidence>
<dbReference type="AlphaFoldDB" id="A0A8H7TKW1"/>
<evidence type="ECO:0000256" key="8">
    <source>
        <dbReference type="SAM" id="Phobius"/>
    </source>
</evidence>
<feature type="coiled-coil region" evidence="6">
    <location>
        <begin position="203"/>
        <end position="237"/>
    </location>
</feature>
<evidence type="ECO:0000256" key="1">
    <source>
        <dbReference type="ARBA" id="ARBA00004141"/>
    </source>
</evidence>
<keyword evidence="5 8" id="KW-0472">Membrane</keyword>
<dbReference type="GO" id="GO:0016020">
    <property type="term" value="C:membrane"/>
    <property type="evidence" value="ECO:0007669"/>
    <property type="project" value="UniProtKB-SubCell"/>
</dbReference>
<reference evidence="9" key="1">
    <citation type="submission" date="2021-02" db="EMBL/GenBank/DDBJ databases">
        <title>Genome sequence Cadophora malorum strain M34.</title>
        <authorList>
            <person name="Stefanovic E."/>
            <person name="Vu D."/>
            <person name="Scully C."/>
            <person name="Dijksterhuis J."/>
            <person name="Roader J."/>
            <person name="Houbraken J."/>
        </authorList>
    </citation>
    <scope>NUCLEOTIDE SEQUENCE</scope>
    <source>
        <strain evidence="9">M34</strain>
    </source>
</reference>
<feature type="transmembrane region" description="Helical" evidence="8">
    <location>
        <begin position="411"/>
        <end position="432"/>
    </location>
</feature>
<evidence type="ECO:0000256" key="6">
    <source>
        <dbReference type="SAM" id="Coils"/>
    </source>
</evidence>
<comment type="similarity">
    <text evidence="2">Belongs to the LIMR family.</text>
</comment>
<feature type="transmembrane region" description="Helical" evidence="8">
    <location>
        <begin position="165"/>
        <end position="189"/>
    </location>
</feature>
<feature type="transmembrane region" description="Helical" evidence="8">
    <location>
        <begin position="45"/>
        <end position="66"/>
    </location>
</feature>
<feature type="transmembrane region" description="Helical" evidence="8">
    <location>
        <begin position="453"/>
        <end position="476"/>
    </location>
</feature>
<dbReference type="PANTHER" id="PTHR21355">
    <property type="entry name" value="G-PROTEIN COUPLED RECEPTOR-ASSOCIATED PROTEIN LMBRD2"/>
    <property type="match status" value="1"/>
</dbReference>
<name>A0A8H7TKW1_9HELO</name>
<feature type="region of interest" description="Disordered" evidence="7">
    <location>
        <begin position="656"/>
        <end position="691"/>
    </location>
</feature>
<comment type="subcellular location">
    <subcellularLocation>
        <location evidence="1">Membrane</location>
        <topology evidence="1">Multi-pass membrane protein</topology>
    </subcellularLocation>
</comment>
<feature type="transmembrane region" description="Helical" evidence="8">
    <location>
        <begin position="504"/>
        <end position="522"/>
    </location>
</feature>
<feature type="transmembrane region" description="Helical" evidence="8">
    <location>
        <begin position="136"/>
        <end position="153"/>
    </location>
</feature>
<evidence type="ECO:0000256" key="2">
    <source>
        <dbReference type="ARBA" id="ARBA00010487"/>
    </source>
</evidence>
<evidence type="ECO:0000313" key="10">
    <source>
        <dbReference type="Proteomes" id="UP000664132"/>
    </source>
</evidence>
<protein>
    <submittedName>
        <fullName evidence="9">Uncharacterized protein</fullName>
    </submittedName>
</protein>
<evidence type="ECO:0000256" key="4">
    <source>
        <dbReference type="ARBA" id="ARBA00022989"/>
    </source>
</evidence>
<dbReference type="PANTHER" id="PTHR21355:SF0">
    <property type="entry name" value="G-PROTEIN COUPLED RECEPTOR-ASSOCIATED PROTEIN LMBRD2"/>
    <property type="match status" value="1"/>
</dbReference>
<evidence type="ECO:0000256" key="3">
    <source>
        <dbReference type="ARBA" id="ARBA00022692"/>
    </source>
</evidence>
<feature type="compositionally biased region" description="Polar residues" evidence="7">
    <location>
        <begin position="604"/>
        <end position="613"/>
    </location>
</feature>
<feature type="region of interest" description="Disordered" evidence="7">
    <location>
        <begin position="573"/>
        <end position="616"/>
    </location>
</feature>
<sequence length="691" mass="77160">MMDTAGKAASPVGSEIFTAIALLVISLGVLLLLRHYLPLRTTPAYLLVPIFFALGLPASIILLVPIDLASSARNQDAGSRGVWLPDRLLLVGWRISYWLTFALTWFILPILAEYADAGYRDPRGRLLFSLRANAQYQALLFGAGVIGMIYVFITQKASFASLKATVMALAYCWGLILAIYLMGHGLVALPRKLFRNASISGRLKRIQAKAAKIHENMEDAIQNLEDLEAQVSELAQRKTGSASKFKDWIEELADDSHLPESRPRTLTRRMSAPRVNVPHVITERYLAELSRQLNRARHSRARYLDEWDRLLHDAVQTQAVLDSAGSKKIEIGQAAPDAPLMDRLTILTPYTRYLYRYFFLPYTRIGLGIFLSFASFCIIWSEVIKSINPLLSIIAVTVVHHPTSERGQIGFAGQLIAACWILYMCVAALTSLTEVKVWRGRALVKRNTHGESAMWYAMQVAKLSVPLSFNFLTFLAPDIYEDTVFYNFLGQLIKLTQLGAWFDWLFPTFILVPVCATLFNLYGKVKSCIGYGGVIDDDDEEENESGYGTGSWREGRDLIERELQGHSSLGSLAADRHHVPNNPNNRAAPTVSVPAAQRRALGQASASRPSVDPQQRDTVLEDENFFEAFGHRVRNTFDTVQTPKWIQNVGEGIKRPKWMGGDGDGQAELSRSGSDFTRWFGGGRSEGQVRL</sequence>
<comment type="caution">
    <text evidence="9">The sequence shown here is derived from an EMBL/GenBank/DDBJ whole genome shotgun (WGS) entry which is preliminary data.</text>
</comment>
<feature type="transmembrane region" description="Helical" evidence="8">
    <location>
        <begin position="12"/>
        <end position="33"/>
    </location>
</feature>
<proteinExistence type="inferred from homology"/>
<organism evidence="9 10">
    <name type="scientific">Cadophora malorum</name>
    <dbReference type="NCBI Taxonomy" id="108018"/>
    <lineage>
        <taxon>Eukaryota</taxon>
        <taxon>Fungi</taxon>
        <taxon>Dikarya</taxon>
        <taxon>Ascomycota</taxon>
        <taxon>Pezizomycotina</taxon>
        <taxon>Leotiomycetes</taxon>
        <taxon>Helotiales</taxon>
        <taxon>Ploettnerulaceae</taxon>
        <taxon>Cadophora</taxon>
    </lineage>
</organism>
<evidence type="ECO:0000256" key="7">
    <source>
        <dbReference type="SAM" id="MobiDB-lite"/>
    </source>
</evidence>
<keyword evidence="3 8" id="KW-0812">Transmembrane</keyword>
<dbReference type="InterPro" id="IPR006876">
    <property type="entry name" value="LMBR1-like_membr_prot"/>
</dbReference>
<feature type="transmembrane region" description="Helical" evidence="8">
    <location>
        <begin position="95"/>
        <end position="115"/>
    </location>
</feature>
<feature type="transmembrane region" description="Helical" evidence="8">
    <location>
        <begin position="362"/>
        <end position="381"/>
    </location>
</feature>
<keyword evidence="10" id="KW-1185">Reference proteome</keyword>
<dbReference type="Proteomes" id="UP000664132">
    <property type="component" value="Unassembled WGS sequence"/>
</dbReference>